<dbReference type="InterPro" id="IPR001466">
    <property type="entry name" value="Beta-lactam-related"/>
</dbReference>
<evidence type="ECO:0000259" key="1">
    <source>
        <dbReference type="Pfam" id="PF00144"/>
    </source>
</evidence>
<keyword evidence="3" id="KW-1185">Reference proteome</keyword>
<dbReference type="InterPro" id="IPR050491">
    <property type="entry name" value="AmpC-like"/>
</dbReference>
<dbReference type="Proteomes" id="UP000247602">
    <property type="component" value="Unassembled WGS sequence"/>
</dbReference>
<gene>
    <name evidence="2" type="ORF">DMO24_02970</name>
</gene>
<reference evidence="2 3" key="1">
    <citation type="submission" date="2018-06" db="EMBL/GenBank/DDBJ databases">
        <title>Draft genome sequence of Modestobacter versicolor CP153-2.</title>
        <authorList>
            <person name="Gundlapally S.R."/>
        </authorList>
    </citation>
    <scope>NUCLEOTIDE SEQUENCE [LARGE SCALE GENOMIC DNA]</scope>
    <source>
        <strain evidence="2 3">CP153-2</strain>
    </source>
</reference>
<evidence type="ECO:0000313" key="3">
    <source>
        <dbReference type="Proteomes" id="UP000247602"/>
    </source>
</evidence>
<dbReference type="Gene3D" id="3.40.710.10">
    <property type="entry name" value="DD-peptidase/beta-lactamase superfamily"/>
    <property type="match status" value="1"/>
</dbReference>
<keyword evidence="2" id="KW-0378">Hydrolase</keyword>
<organism evidence="2 3">
    <name type="scientific">Modestobacter versicolor</name>
    <dbReference type="NCBI Taxonomy" id="429133"/>
    <lineage>
        <taxon>Bacteria</taxon>
        <taxon>Bacillati</taxon>
        <taxon>Actinomycetota</taxon>
        <taxon>Actinomycetes</taxon>
        <taxon>Geodermatophilales</taxon>
        <taxon>Geodermatophilaceae</taxon>
        <taxon>Modestobacter</taxon>
    </lineage>
</organism>
<dbReference type="GO" id="GO:0016787">
    <property type="term" value="F:hydrolase activity"/>
    <property type="evidence" value="ECO:0007669"/>
    <property type="project" value="UniProtKB-KW"/>
</dbReference>
<dbReference type="SUPFAM" id="SSF56601">
    <property type="entry name" value="beta-lactamase/transpeptidase-like"/>
    <property type="match status" value="1"/>
</dbReference>
<name>A0A323VD57_9ACTN</name>
<dbReference type="EMBL" id="QKNV01000018">
    <property type="protein sequence ID" value="PZA22842.1"/>
    <property type="molecule type" value="Genomic_DNA"/>
</dbReference>
<dbReference type="InterPro" id="IPR012338">
    <property type="entry name" value="Beta-lactam/transpept-like"/>
</dbReference>
<dbReference type="AlphaFoldDB" id="A0A323VD57"/>
<accession>A0A323VD57</accession>
<evidence type="ECO:0000313" key="2">
    <source>
        <dbReference type="EMBL" id="PZA22842.1"/>
    </source>
</evidence>
<dbReference type="OrthoDB" id="9809635at2"/>
<protein>
    <submittedName>
        <fullName evidence="2">Serine hydrolase</fullName>
    </submittedName>
</protein>
<feature type="domain" description="Beta-lactamase-related" evidence="1">
    <location>
        <begin position="25"/>
        <end position="353"/>
    </location>
</feature>
<dbReference type="PANTHER" id="PTHR46825:SF15">
    <property type="entry name" value="BETA-LACTAMASE-RELATED DOMAIN-CONTAINING PROTEIN"/>
    <property type="match status" value="1"/>
</dbReference>
<proteinExistence type="predicted"/>
<comment type="caution">
    <text evidence="2">The sequence shown here is derived from an EMBL/GenBank/DDBJ whole genome shotgun (WGS) entry which is preliminary data.</text>
</comment>
<sequence length="478" mass="50858">MTGSSAGDRSAHLRRTTVTEDLQAELDALSAELGVTGVAAGIWHEGRESYAFTGVTSVTNPLPVDERTLFQFGSTGKTFTATAIMLLVQDGRVDLHAPVRTYVPEFKTKQPDVAEQVTVLQLLNHTAGWDGDFFADTGNGDDALANYVARMVELDQVTPLGATVSYNNASLALAGRVIERVTGSTFEQAMRDLVLDPLGLADTLSFPGQIMTRRFAVGHTRADDGTVTVNEPWALPRAVTAAGGMSATAADQLAWARFHLSGGTALDGSRVLSEELVRLMQQPTADMRGSALGDAVGISWLLREVDGVQLVGHGGTTNGQYSDFTMVPARDFAVLSMTNSGPNGSELNTRLTRWALEHHLGVRETDPQPLVLGDDALTVYAGRYETVASIAEVTVEAGQLVVTSWAKAAMTAALGDKAEEKRRMPLTLVAGERDPFVISEGPGKGMRGYFARDDAGRLLGMHFGGRLASRVGAAQVPA</sequence>
<dbReference type="PANTHER" id="PTHR46825">
    <property type="entry name" value="D-ALANYL-D-ALANINE-CARBOXYPEPTIDASE/ENDOPEPTIDASE AMPH"/>
    <property type="match status" value="1"/>
</dbReference>
<dbReference type="Pfam" id="PF00144">
    <property type="entry name" value="Beta-lactamase"/>
    <property type="match status" value="1"/>
</dbReference>